<evidence type="ECO:0008006" key="14">
    <source>
        <dbReference type="Google" id="ProtNLM"/>
    </source>
</evidence>
<keyword evidence="5" id="KW-0472">Membrane</keyword>
<keyword evidence="8" id="KW-0325">Glycoprotein</keyword>
<dbReference type="PANTHER" id="PTHR10225">
    <property type="entry name" value="HYALURONAN RECEPTOR"/>
    <property type="match status" value="1"/>
</dbReference>
<dbReference type="PANTHER" id="PTHR10225:SF5">
    <property type="entry name" value="C-TYPE LECTIN DOMAIN-CONTAINING PROTEIN"/>
    <property type="match status" value="1"/>
</dbReference>
<evidence type="ECO:0000259" key="11">
    <source>
        <dbReference type="PROSITE" id="PS50963"/>
    </source>
</evidence>
<evidence type="ECO:0000256" key="1">
    <source>
        <dbReference type="ARBA" id="ARBA00004167"/>
    </source>
</evidence>
<keyword evidence="4" id="KW-1133">Transmembrane helix</keyword>
<dbReference type="PRINTS" id="PR01265">
    <property type="entry name" value="LINKMODULE"/>
</dbReference>
<dbReference type="Pfam" id="PF00024">
    <property type="entry name" value="PAN_1"/>
    <property type="match status" value="1"/>
</dbReference>
<evidence type="ECO:0000313" key="12">
    <source>
        <dbReference type="EMBL" id="CAH3145929.1"/>
    </source>
</evidence>
<dbReference type="InterPro" id="IPR000538">
    <property type="entry name" value="Link_dom"/>
</dbReference>
<comment type="caution">
    <text evidence="12">The sequence shown here is derived from an EMBL/GenBank/DDBJ whole genome shotgun (WGS) entry which is preliminary data.</text>
</comment>
<evidence type="ECO:0000256" key="7">
    <source>
        <dbReference type="ARBA" id="ARBA00023170"/>
    </source>
</evidence>
<dbReference type="Gene3D" id="3.10.100.10">
    <property type="entry name" value="Mannose-Binding Protein A, subunit A"/>
    <property type="match status" value="1"/>
</dbReference>
<keyword evidence="3 9" id="KW-0732">Signal</keyword>
<dbReference type="EMBL" id="CALNXI010000902">
    <property type="protein sequence ID" value="CAH3145929.1"/>
    <property type="molecule type" value="Genomic_DNA"/>
</dbReference>
<dbReference type="Pfam" id="PF00193">
    <property type="entry name" value="Xlink"/>
    <property type="match status" value="1"/>
</dbReference>
<comment type="subcellular location">
    <subcellularLocation>
        <location evidence="1">Membrane</location>
        <topology evidence="1">Single-pass membrane protein</topology>
    </subcellularLocation>
</comment>
<dbReference type="SMART" id="SM00445">
    <property type="entry name" value="LINK"/>
    <property type="match status" value="1"/>
</dbReference>
<evidence type="ECO:0000259" key="10">
    <source>
        <dbReference type="PROSITE" id="PS50948"/>
    </source>
</evidence>
<dbReference type="Proteomes" id="UP001159427">
    <property type="component" value="Unassembled WGS sequence"/>
</dbReference>
<proteinExistence type="predicted"/>
<dbReference type="InterPro" id="IPR016186">
    <property type="entry name" value="C-type_lectin-like/link_sf"/>
</dbReference>
<dbReference type="InterPro" id="IPR016187">
    <property type="entry name" value="CTDL_fold"/>
</dbReference>
<accession>A0ABN8PKV9</accession>
<name>A0ABN8PKV9_9CNID</name>
<dbReference type="PROSITE" id="PS01241">
    <property type="entry name" value="LINK_1"/>
    <property type="match status" value="1"/>
</dbReference>
<keyword evidence="13" id="KW-1185">Reference proteome</keyword>
<evidence type="ECO:0000256" key="5">
    <source>
        <dbReference type="ARBA" id="ARBA00023136"/>
    </source>
</evidence>
<keyword evidence="2" id="KW-0812">Transmembrane</keyword>
<dbReference type="Gene3D" id="3.50.4.10">
    <property type="entry name" value="Hepatocyte Growth Factor"/>
    <property type="match status" value="1"/>
</dbReference>
<reference evidence="12 13" key="1">
    <citation type="submission" date="2022-05" db="EMBL/GenBank/DDBJ databases">
        <authorList>
            <consortium name="Genoscope - CEA"/>
            <person name="William W."/>
        </authorList>
    </citation>
    <scope>NUCLEOTIDE SEQUENCE [LARGE SCALE GENOMIC DNA]</scope>
</reference>
<keyword evidence="6" id="KW-1015">Disulfide bond</keyword>
<dbReference type="SUPFAM" id="SSF56436">
    <property type="entry name" value="C-type lectin-like"/>
    <property type="match status" value="1"/>
</dbReference>
<dbReference type="PROSITE" id="PS50948">
    <property type="entry name" value="PAN"/>
    <property type="match status" value="1"/>
</dbReference>
<evidence type="ECO:0000256" key="6">
    <source>
        <dbReference type="ARBA" id="ARBA00023157"/>
    </source>
</evidence>
<evidence type="ECO:0000256" key="8">
    <source>
        <dbReference type="ARBA" id="ARBA00023180"/>
    </source>
</evidence>
<evidence type="ECO:0000256" key="3">
    <source>
        <dbReference type="ARBA" id="ARBA00022729"/>
    </source>
</evidence>
<dbReference type="PROSITE" id="PS50963">
    <property type="entry name" value="LINK_2"/>
    <property type="match status" value="1"/>
</dbReference>
<evidence type="ECO:0000256" key="2">
    <source>
        <dbReference type="ARBA" id="ARBA00022692"/>
    </source>
</evidence>
<evidence type="ECO:0000256" key="9">
    <source>
        <dbReference type="SAM" id="SignalP"/>
    </source>
</evidence>
<feature type="signal peptide" evidence="9">
    <location>
        <begin position="1"/>
        <end position="23"/>
    </location>
</feature>
<organism evidence="12 13">
    <name type="scientific">Porites evermanni</name>
    <dbReference type="NCBI Taxonomy" id="104178"/>
    <lineage>
        <taxon>Eukaryota</taxon>
        <taxon>Metazoa</taxon>
        <taxon>Cnidaria</taxon>
        <taxon>Anthozoa</taxon>
        <taxon>Hexacorallia</taxon>
        <taxon>Scleractinia</taxon>
        <taxon>Fungiina</taxon>
        <taxon>Poritidae</taxon>
        <taxon>Porites</taxon>
    </lineage>
</organism>
<feature type="chain" id="PRO_5047357332" description="C-type lectin domain-containing protein" evidence="9">
    <location>
        <begin position="24"/>
        <end position="221"/>
    </location>
</feature>
<dbReference type="InterPro" id="IPR043210">
    <property type="entry name" value="CD44_antigen-like"/>
</dbReference>
<feature type="domain" description="Apple" evidence="10">
    <location>
        <begin position="28"/>
        <end position="111"/>
    </location>
</feature>
<feature type="domain" description="Link" evidence="11">
    <location>
        <begin position="128"/>
        <end position="219"/>
    </location>
</feature>
<sequence length="221" mass="24926">MRPTIKATGLTTWLMTLPLLAVGHRYITRERTFYKVDGKSLIGSVTAVMEVKDSFDCSYLCMQYGPVACLSFNLERSNNSIHTCELSSSEKYLEPEKVQERTGYDYYGIKKTDVHTTKMFFGQTPTQGVFWGRAVTRYNLNYENAKRFCDLLGAPLATYNQLYTAWQAGLEHCSWGWLADGTLRFPMQSKKSGCGNMIGLVGSSSPSSKSTKKDAWCYKQA</sequence>
<keyword evidence="7" id="KW-0675">Receptor</keyword>
<gene>
    <name evidence="12" type="ORF">PEVE_00043812</name>
</gene>
<evidence type="ECO:0000313" key="13">
    <source>
        <dbReference type="Proteomes" id="UP001159427"/>
    </source>
</evidence>
<evidence type="ECO:0000256" key="4">
    <source>
        <dbReference type="ARBA" id="ARBA00022989"/>
    </source>
</evidence>
<protein>
    <recommendedName>
        <fullName evidence="14">C-type lectin domain-containing protein</fullName>
    </recommendedName>
</protein>
<dbReference type="SUPFAM" id="SSF57414">
    <property type="entry name" value="Hairpin loop containing domain-like"/>
    <property type="match status" value="1"/>
</dbReference>
<dbReference type="InterPro" id="IPR003609">
    <property type="entry name" value="Pan_app"/>
</dbReference>